<accession>X1VVY3</accession>
<protein>
    <submittedName>
        <fullName evidence="1">Uncharacterized protein</fullName>
    </submittedName>
</protein>
<proteinExistence type="predicted"/>
<name>X1VVY3_9ZZZZ</name>
<evidence type="ECO:0000313" key="1">
    <source>
        <dbReference type="EMBL" id="GAJ15000.1"/>
    </source>
</evidence>
<dbReference type="AlphaFoldDB" id="X1VVY3"/>
<sequence>MVLSKYSMDTFIAPRLSELTKVIVPDLHSCTKEYGNWVNIFILNTIVRVRIIKRDRQLIMYFLRKVEGAFQEYHEGRFFLESYVKSRNKAISSYFHSLRHFEAAMSLAYHAFDTIRIMNQGKKLFTKEDGSPLQRLNYLQNLSKHPDKGLSQSDISSELNISIWLTNEGIECHITKLLFSEFSSLLIKLAKSAEVISNPPLSSQKKNIT</sequence>
<organism evidence="1">
    <name type="scientific">marine sediment metagenome</name>
    <dbReference type="NCBI Taxonomy" id="412755"/>
    <lineage>
        <taxon>unclassified sequences</taxon>
        <taxon>metagenomes</taxon>
        <taxon>ecological metagenomes</taxon>
    </lineage>
</organism>
<dbReference type="EMBL" id="BARW01026061">
    <property type="protein sequence ID" value="GAJ15000.1"/>
    <property type="molecule type" value="Genomic_DNA"/>
</dbReference>
<gene>
    <name evidence="1" type="ORF">S12H4_42562</name>
</gene>
<reference evidence="1" key="1">
    <citation type="journal article" date="2014" name="Front. Microbiol.">
        <title>High frequency of phylogenetically diverse reductive dehalogenase-homologous genes in deep subseafloor sedimentary metagenomes.</title>
        <authorList>
            <person name="Kawai M."/>
            <person name="Futagami T."/>
            <person name="Toyoda A."/>
            <person name="Takaki Y."/>
            <person name="Nishi S."/>
            <person name="Hori S."/>
            <person name="Arai W."/>
            <person name="Tsubouchi T."/>
            <person name="Morono Y."/>
            <person name="Uchiyama I."/>
            <person name="Ito T."/>
            <person name="Fujiyama A."/>
            <person name="Inagaki F."/>
            <person name="Takami H."/>
        </authorList>
    </citation>
    <scope>NUCLEOTIDE SEQUENCE</scope>
    <source>
        <strain evidence="1">Expedition CK06-06</strain>
    </source>
</reference>
<comment type="caution">
    <text evidence="1">The sequence shown here is derived from an EMBL/GenBank/DDBJ whole genome shotgun (WGS) entry which is preliminary data.</text>
</comment>